<evidence type="ECO:0000313" key="1">
    <source>
        <dbReference type="EMBL" id="ADU97630.1"/>
    </source>
</evidence>
<dbReference type="HOGENOM" id="CLU_2083737_0_0_0"/>
<keyword evidence="2" id="KW-1185">Reference proteome</keyword>
<name>E8T5H6_THEA1</name>
<dbReference type="EMBL" id="CP002444">
    <property type="protein sequence ID" value="ADU97630.1"/>
    <property type="molecule type" value="Genomic_DNA"/>
</dbReference>
<proteinExistence type="predicted"/>
<dbReference type="STRING" id="648996.Theam_1674"/>
<protein>
    <submittedName>
        <fullName evidence="1">Uncharacterized protein</fullName>
    </submittedName>
</protein>
<dbReference type="SUPFAM" id="SSF46785">
    <property type="entry name" value="Winged helix' DNA-binding domain"/>
    <property type="match status" value="1"/>
</dbReference>
<sequence length="117" mass="13121">MGRSLSTPETVPLAEEIYINPNKPQCMKRQFLGLHAVFVLMEKGQLLTTAELFRELVKRGVLKNSKADKKSLTRTLSKLESAGFVCSTGGVGRRGKRWELKLTYPNLKGSNSLREKL</sequence>
<dbReference type="InterPro" id="IPR036390">
    <property type="entry name" value="WH_DNA-bd_sf"/>
</dbReference>
<organism evidence="1 2">
    <name type="scientific">Thermovibrio ammonificans (strain DSM 15698 / JCM 12110 / HB-1)</name>
    <dbReference type="NCBI Taxonomy" id="648996"/>
    <lineage>
        <taxon>Bacteria</taxon>
        <taxon>Pseudomonadati</taxon>
        <taxon>Aquificota</taxon>
        <taxon>Aquificia</taxon>
        <taxon>Desulfurobacteriales</taxon>
        <taxon>Desulfurobacteriaceae</taxon>
        <taxon>Thermovibrio</taxon>
    </lineage>
</organism>
<gene>
    <name evidence="1" type="ordered locus">Theam_1674</name>
</gene>
<evidence type="ECO:0000313" key="2">
    <source>
        <dbReference type="Proteomes" id="UP000006362"/>
    </source>
</evidence>
<dbReference type="KEGG" id="tam:Theam_1674"/>
<dbReference type="Proteomes" id="UP000006362">
    <property type="component" value="Chromosome"/>
</dbReference>
<dbReference type="AlphaFoldDB" id="E8T5H6"/>
<reference evidence="1" key="1">
    <citation type="submission" date="2011-01" db="EMBL/GenBank/DDBJ databases">
        <title>Complete sequence of chromosome of Thermovibrio ammonificans HB-1.</title>
        <authorList>
            <consortium name="US DOE Joint Genome Institute"/>
            <person name="Lucas S."/>
            <person name="Copeland A."/>
            <person name="Lapidus A."/>
            <person name="Cheng J.-F."/>
            <person name="Goodwin L."/>
            <person name="Pitluck S."/>
            <person name="Davenport K."/>
            <person name="Detter J.C."/>
            <person name="Han C."/>
            <person name="Tapia R."/>
            <person name="Land M."/>
            <person name="Hauser L."/>
            <person name="Kyrpides N."/>
            <person name="Ivanova N."/>
            <person name="Ovchinnikova G."/>
            <person name="Vetriani C."/>
            <person name="Woyke T."/>
        </authorList>
    </citation>
    <scope>NUCLEOTIDE SEQUENCE [LARGE SCALE GENOMIC DNA]</scope>
    <source>
        <strain evidence="1">HB-1</strain>
    </source>
</reference>
<accession>E8T5H6</accession>